<dbReference type="Gene3D" id="1.10.150.240">
    <property type="entry name" value="Putative phosphatase, domain 2"/>
    <property type="match status" value="1"/>
</dbReference>
<dbReference type="KEGG" id="pars:DRW48_02330"/>
<dbReference type="InterPro" id="IPR006439">
    <property type="entry name" value="HAD-SF_hydro_IA"/>
</dbReference>
<dbReference type="SFLD" id="SFLDS00003">
    <property type="entry name" value="Haloacid_Dehalogenase"/>
    <property type="match status" value="1"/>
</dbReference>
<dbReference type="Pfam" id="PF00702">
    <property type="entry name" value="Hydrolase"/>
    <property type="match status" value="1"/>
</dbReference>
<dbReference type="Gene3D" id="3.40.50.1000">
    <property type="entry name" value="HAD superfamily/HAD-like"/>
    <property type="match status" value="1"/>
</dbReference>
<dbReference type="OrthoDB" id="9807742at2"/>
<dbReference type="InterPro" id="IPR036412">
    <property type="entry name" value="HAD-like_sf"/>
</dbReference>
<reference evidence="2" key="1">
    <citation type="submission" date="2018-07" db="EMBL/GenBank/DDBJ databases">
        <title>Genome sequencing of Paracoccus sp. SC2-6.</title>
        <authorList>
            <person name="Heo J."/>
            <person name="Kim S.-J."/>
            <person name="Kwon S.-W."/>
        </authorList>
    </citation>
    <scope>NUCLEOTIDE SEQUENCE [LARGE SCALE GENOMIC DNA]</scope>
    <source>
        <strain evidence="2">SC2-6</strain>
    </source>
</reference>
<organism evidence="1 2">
    <name type="scientific">Paracoccus suum</name>
    <dbReference type="NCBI Taxonomy" id="2259340"/>
    <lineage>
        <taxon>Bacteria</taxon>
        <taxon>Pseudomonadati</taxon>
        <taxon>Pseudomonadota</taxon>
        <taxon>Alphaproteobacteria</taxon>
        <taxon>Rhodobacterales</taxon>
        <taxon>Paracoccaceae</taxon>
        <taxon>Paracoccus</taxon>
    </lineage>
</organism>
<gene>
    <name evidence="1" type="ORF">DRW48_02330</name>
</gene>
<evidence type="ECO:0000313" key="1">
    <source>
        <dbReference type="EMBL" id="AXC48678.1"/>
    </source>
</evidence>
<keyword evidence="2" id="KW-1185">Reference proteome</keyword>
<protein>
    <submittedName>
        <fullName evidence="1">HAD family phosphatase</fullName>
    </submittedName>
</protein>
<dbReference type="PANTHER" id="PTHR43611">
    <property type="entry name" value="ALPHA-D-GLUCOSE 1-PHOSPHATE PHOSPHATASE"/>
    <property type="match status" value="1"/>
</dbReference>
<proteinExistence type="predicted"/>
<dbReference type="PANTHER" id="PTHR43611:SF3">
    <property type="entry name" value="FLAVIN MONONUCLEOTIDE HYDROLASE 1, CHLOROPLATIC"/>
    <property type="match status" value="1"/>
</dbReference>
<sequence length="198" mass="22331">MNIVFDIGNVLLRWDLWPAFEDEFATPAEMTAYLDEIGFHDWNLQQDRGRSWAEAHDDLRARHGARAEPATRYAARHALTIQTPITGTWALLDRLAPRHSLFAITNWSAETWADALRLHPRLGQVFRDIVISGREKLAKPDPAIFRLFLDRNGLAAGDCLFIDDNAANVAAAREVGMDAVRFTDPEALERDLTARGLL</sequence>
<dbReference type="InterPro" id="IPR023198">
    <property type="entry name" value="PGP-like_dom2"/>
</dbReference>
<dbReference type="Proteomes" id="UP000252023">
    <property type="component" value="Chromosome"/>
</dbReference>
<dbReference type="SUPFAM" id="SSF56784">
    <property type="entry name" value="HAD-like"/>
    <property type="match status" value="1"/>
</dbReference>
<dbReference type="RefSeq" id="WP_114074997.1">
    <property type="nucleotide sequence ID" value="NZ_CP030918.1"/>
</dbReference>
<evidence type="ECO:0000313" key="2">
    <source>
        <dbReference type="Proteomes" id="UP000252023"/>
    </source>
</evidence>
<dbReference type="AlphaFoldDB" id="A0A344PH23"/>
<dbReference type="SFLD" id="SFLDG01129">
    <property type="entry name" value="C1.5:_HAD__Beta-PGM__Phosphata"/>
    <property type="match status" value="1"/>
</dbReference>
<dbReference type="NCBIfam" id="TIGR01509">
    <property type="entry name" value="HAD-SF-IA-v3"/>
    <property type="match status" value="1"/>
</dbReference>
<dbReference type="EMBL" id="CP030918">
    <property type="protein sequence ID" value="AXC48678.1"/>
    <property type="molecule type" value="Genomic_DNA"/>
</dbReference>
<name>A0A344PH23_9RHOB</name>
<accession>A0A344PH23</accession>
<dbReference type="InterPro" id="IPR023214">
    <property type="entry name" value="HAD_sf"/>
</dbReference>